<dbReference type="PANTHER" id="PTHR37984:SF5">
    <property type="entry name" value="PROTEIN NYNRIN-LIKE"/>
    <property type="match status" value="1"/>
</dbReference>
<evidence type="ECO:0000313" key="8">
    <source>
        <dbReference type="Proteomes" id="UP001054902"/>
    </source>
</evidence>
<dbReference type="InterPro" id="IPR038765">
    <property type="entry name" value="Papain-like_cys_pep_sf"/>
</dbReference>
<dbReference type="Gene3D" id="3.40.395.10">
    <property type="entry name" value="Adenoviral Proteinase, Chain A"/>
    <property type="match status" value="1"/>
</dbReference>
<proteinExistence type="inferred from homology"/>
<evidence type="ECO:0000259" key="6">
    <source>
        <dbReference type="PROSITE" id="PS50600"/>
    </source>
</evidence>
<reference evidence="7 8" key="1">
    <citation type="journal article" date="2021" name="Sci. Rep.">
        <title>The genome of the diatom Chaetoceros tenuissimus carries an ancient integrated fragment of an extant virus.</title>
        <authorList>
            <person name="Hongo Y."/>
            <person name="Kimura K."/>
            <person name="Takaki Y."/>
            <person name="Yoshida Y."/>
            <person name="Baba S."/>
            <person name="Kobayashi G."/>
            <person name="Nagasaki K."/>
            <person name="Hano T."/>
            <person name="Tomaru Y."/>
        </authorList>
    </citation>
    <scope>NUCLEOTIDE SEQUENCE [LARGE SCALE GENOMIC DNA]</scope>
    <source>
        <strain evidence="7 8">NIES-3715</strain>
    </source>
</reference>
<name>A0AAD3CTA3_9STRA</name>
<dbReference type="InterPro" id="IPR050951">
    <property type="entry name" value="Retrovirus_Pol_polyprotein"/>
</dbReference>
<dbReference type="SUPFAM" id="SSF53098">
    <property type="entry name" value="Ribonuclease H-like"/>
    <property type="match status" value="1"/>
</dbReference>
<evidence type="ECO:0000313" key="7">
    <source>
        <dbReference type="EMBL" id="GFH50460.1"/>
    </source>
</evidence>
<dbReference type="InterPro" id="IPR036397">
    <property type="entry name" value="RNaseH_sf"/>
</dbReference>
<feature type="region of interest" description="Disordered" evidence="5">
    <location>
        <begin position="1644"/>
        <end position="1677"/>
    </location>
</feature>
<dbReference type="Pfam" id="PF17921">
    <property type="entry name" value="Integrase_H2C2"/>
    <property type="match status" value="1"/>
</dbReference>
<dbReference type="CDD" id="cd01647">
    <property type="entry name" value="RT_LTR"/>
    <property type="match status" value="1"/>
</dbReference>
<dbReference type="Gene3D" id="3.30.420.10">
    <property type="entry name" value="Ribonuclease H-like superfamily/Ribonuclease H"/>
    <property type="match status" value="1"/>
</dbReference>
<dbReference type="SUPFAM" id="SSF56672">
    <property type="entry name" value="DNA/RNA polymerases"/>
    <property type="match status" value="1"/>
</dbReference>
<keyword evidence="2" id="KW-0645">Protease</keyword>
<dbReference type="EMBL" id="BLLK01000039">
    <property type="protein sequence ID" value="GFH50460.1"/>
    <property type="molecule type" value="Genomic_DNA"/>
</dbReference>
<dbReference type="GO" id="GO:0006508">
    <property type="term" value="P:proteolysis"/>
    <property type="evidence" value="ECO:0007669"/>
    <property type="project" value="UniProtKB-KW"/>
</dbReference>
<evidence type="ECO:0000256" key="5">
    <source>
        <dbReference type="SAM" id="MobiDB-lite"/>
    </source>
</evidence>
<sequence>MSTLTTSASPPTSTLAIPFASTSSPPFTSSPPSTSTSTYTFPSTPTSTSTITPSEQCFAIETPPKIWRPRIISRWQPSQLTDDIDDGYFDYECHGSRCLFRPKKYTPEVPARDDIITFDSSIHQEELDKCLSFHDSVSSADRTTITNIVIMYWDCFCKVGVRRPILGFEFGIDTGDAKPVQCVNQSYGYHEAKIIMQQIQDLLDNGWIEECHGPWISKIVLAPKPHQESCTSIEDFIWRMCVSYRALNGVTKPFAYPMTRCDDAVAFITSGGRHLYFITVDARQGYHQIAVRERDREKLGFAAPNGKKYTYTVMPFGPMNAPPFYTCVMRILKEEWDSDFLSAVKELGYINNTPIFVSSLDRIYIGPYKVVIHSKTIIDDILSYCCTKELLIMYFESICKTFLRYRVSFRLDKCDFLHPRCEFVGHDITSIGNCPARSKFDLLRDWKLPANGQGLLSFISFCQFYAKFNPLIELKNKALRRLAKQFFRAPIPPSAWTPDLVQLFNESKECILSSPILARYDPDLPLFLKTDWSASGMSWILMQPARDEESLAAVTTLRESGKNLFDLAPSGPRLLPLSFGSRACSHSEQHWHSFVGEAGTGRWAMCQNKKFLWGLVHPFYWMCDCLAMKEIFEYNGSISQIARWAQEMLGYNFVIVHRSCKMMVDVDALNRFHDKRIALYLAFTGFLKLHDREARPAAYDPSVFASLRKTTVVVPEAPLPVIHTSALPDSCIFDKYKDLCAKATLQSNPTPAFTISSHPVNSSAFTLLQSPTTSEKSTSLHEVAIATPHIHITCINDTFDSFPSSWSNIFSTPSCIQRLFTSPSAFSAFSANFKYPAHMLATSPTTDALAAYLIDTNAIFAAYLPNNDLNAPSWILLLLQSAINAIRESSSLQFILLWCPSSFISDEICNGINEFANASFLPIEWTYSCRRMNAANTGSCISAARTIFTFASCDSPSTIHDALHLTTTDSTISPHINPENNHWSNCTHSFVQHNAPTFQPTIQDPSVFILTPSVSTPHLAILDPCGVGMEPKPTSNNHLHPSSRFSIPFRHSDMLYCIRTISNSELLSCYGFQSNSTISDSTLDELLPFSMPSPLASALLQQIDSTKSFLDNLPFASSDICDSFPCYTNQSAPSPISSTLNWTEAYSSDPSTHTIILGLSNHDNNKWSTPELNNIDKFYHQKLRNGEIDLFQGKLIHNKCIFPKTKYIALIIVPMSLRQRIFDYYHSGPLGAHMGEYKTLSRIRLRFTWPQLRTDIKSMLQTCAHCQAYNSWRSRRLEVHFSWPVTSPFYIMHCDLWSPGQLSSSSSKNIHLLNCMCDLSTFVVSSIASDTTAATLAHIFIEQVLLTFGTCAVIVVDADSSFRGTFEAMCKILKVHFWPLARGNHKGLSVEHYHRFLNKVVTISAEEQGTLHIIHQVYKLAQYAWNSAPVHGTDISRSLIAIGRDLMFPLDMELRPLPSLNESNQSELYEYIRSMSNNSKFATEVAKIIIEERRKSMRDRVNSSKTPPTFKVGDVVKVHVQVQSSAENNKVGKLSYQIRGPYQIIKDHGNNSYDIQRYGQPNGAIKKHQACDLYLLPPNLYPSDPLDTLDQRFLNYDHPPIQNPLHRPLRIESRADQFLFPPTIIQQPLQDQPEHHIDNEAIAPHLPIPLSPPSTPPPSAPTPSSSTSNQPTPPSLHESILASHDKLFFIKYTPTGAIRERWYLIQIDLESTEDAGLDPIQTQNYWCVFHAKHVNDEKKSDELARWWPLCKSYEYEGSNLSLRALATLNGSTLISDELLGFYTFIINERNIRSIQIKKDSSKIFVVNSFFFDQRLGIGKPKDTTDDGEPKRITGNFLGLPEDEILFLQENIDNFREKKQTKNIAKWIQALHPDREKSSITLVEAFRRHIIDGVVFQVNITGYHYFTVFLDAQKKEIVTYDSLAGNFLQDMNKDQTIPKTPIVLDEIKGKTLDQLEVGLITSLCKTMGIKIAGNLTDMLQNIMRPLVSQQVLCVLQDENERTDDDIKLDLQEWALILSSKLPQQGSGNNCALYTAAVSDILTTERSIDIIKDHVGKVENDGRLKMASICCIEYGKEKNGGEVMR</sequence>
<keyword evidence="4" id="KW-0511">Multifunctional enzyme</keyword>
<dbReference type="InterPro" id="IPR043502">
    <property type="entry name" value="DNA/RNA_pol_sf"/>
</dbReference>
<evidence type="ECO:0000256" key="4">
    <source>
        <dbReference type="ARBA" id="ARBA00023268"/>
    </source>
</evidence>
<dbReference type="PANTHER" id="PTHR37984">
    <property type="entry name" value="PROTEIN CBG26694"/>
    <property type="match status" value="1"/>
</dbReference>
<dbReference type="Gene3D" id="3.10.10.10">
    <property type="entry name" value="HIV Type 1 Reverse Transcriptase, subunit A, domain 1"/>
    <property type="match status" value="1"/>
</dbReference>
<feature type="region of interest" description="Disordered" evidence="5">
    <location>
        <begin position="1"/>
        <end position="53"/>
    </location>
</feature>
<evidence type="ECO:0000256" key="3">
    <source>
        <dbReference type="ARBA" id="ARBA00022801"/>
    </source>
</evidence>
<keyword evidence="3" id="KW-0378">Hydrolase</keyword>
<feature type="domain" description="Ubiquitin-like protease family profile" evidence="6">
    <location>
        <begin position="1758"/>
        <end position="2040"/>
    </location>
</feature>
<dbReference type="Pfam" id="PF17919">
    <property type="entry name" value="RT_RNaseH_2"/>
    <property type="match status" value="1"/>
</dbReference>
<feature type="compositionally biased region" description="Pro residues" evidence="5">
    <location>
        <begin position="1646"/>
        <end position="1661"/>
    </location>
</feature>
<dbReference type="Gene3D" id="1.10.340.70">
    <property type="match status" value="1"/>
</dbReference>
<dbReference type="PROSITE" id="PS50600">
    <property type="entry name" value="ULP_PROTEASE"/>
    <property type="match status" value="1"/>
</dbReference>
<dbReference type="GO" id="GO:0003676">
    <property type="term" value="F:nucleic acid binding"/>
    <property type="evidence" value="ECO:0007669"/>
    <property type="project" value="InterPro"/>
</dbReference>
<evidence type="ECO:0000256" key="2">
    <source>
        <dbReference type="ARBA" id="ARBA00022670"/>
    </source>
</evidence>
<dbReference type="GO" id="GO:0008234">
    <property type="term" value="F:cysteine-type peptidase activity"/>
    <property type="evidence" value="ECO:0007669"/>
    <property type="project" value="InterPro"/>
</dbReference>
<comment type="caution">
    <text evidence="7">The sequence shown here is derived from an EMBL/GenBank/DDBJ whole genome shotgun (WGS) entry which is preliminary data.</text>
</comment>
<accession>A0AAD3CTA3</accession>
<dbReference type="InterPro" id="IPR003653">
    <property type="entry name" value="Peptidase_C48_C"/>
</dbReference>
<evidence type="ECO:0000256" key="1">
    <source>
        <dbReference type="ARBA" id="ARBA00005234"/>
    </source>
</evidence>
<dbReference type="Pfam" id="PF00078">
    <property type="entry name" value="RVT_1"/>
    <property type="match status" value="1"/>
</dbReference>
<keyword evidence="8" id="KW-1185">Reference proteome</keyword>
<dbReference type="SUPFAM" id="SSF54001">
    <property type="entry name" value="Cysteine proteinases"/>
    <property type="match status" value="1"/>
</dbReference>
<dbReference type="InterPro" id="IPR041577">
    <property type="entry name" value="RT_RNaseH_2"/>
</dbReference>
<dbReference type="InterPro" id="IPR043128">
    <property type="entry name" value="Rev_trsase/Diguanyl_cyclase"/>
</dbReference>
<dbReference type="InterPro" id="IPR012337">
    <property type="entry name" value="RNaseH-like_sf"/>
</dbReference>
<gene>
    <name evidence="7" type="ORF">CTEN210_06936</name>
</gene>
<dbReference type="InterPro" id="IPR041588">
    <property type="entry name" value="Integrase_H2C2"/>
</dbReference>
<dbReference type="Gene3D" id="3.30.70.270">
    <property type="match status" value="2"/>
</dbReference>
<dbReference type="InterPro" id="IPR000477">
    <property type="entry name" value="RT_dom"/>
</dbReference>
<protein>
    <recommendedName>
        <fullName evidence="6">Ubiquitin-like protease family profile domain-containing protein</fullName>
    </recommendedName>
</protein>
<comment type="similarity">
    <text evidence="1">Belongs to the peptidase C48 family.</text>
</comment>
<organism evidence="7 8">
    <name type="scientific">Chaetoceros tenuissimus</name>
    <dbReference type="NCBI Taxonomy" id="426638"/>
    <lineage>
        <taxon>Eukaryota</taxon>
        <taxon>Sar</taxon>
        <taxon>Stramenopiles</taxon>
        <taxon>Ochrophyta</taxon>
        <taxon>Bacillariophyta</taxon>
        <taxon>Coscinodiscophyceae</taxon>
        <taxon>Chaetocerotophycidae</taxon>
        <taxon>Chaetocerotales</taxon>
        <taxon>Chaetocerotaceae</taxon>
        <taxon>Chaetoceros</taxon>
    </lineage>
</organism>
<dbReference type="Proteomes" id="UP001054902">
    <property type="component" value="Unassembled WGS sequence"/>
</dbReference>